<dbReference type="PANTHER" id="PTHR38706:SF3">
    <property type="entry name" value="SI:CH211-198C19.1"/>
    <property type="match status" value="1"/>
</dbReference>
<keyword evidence="1" id="KW-0732">Signal</keyword>
<evidence type="ECO:0000313" key="2">
    <source>
        <dbReference type="Proteomes" id="UP000504632"/>
    </source>
</evidence>
<proteinExistence type="predicted"/>
<dbReference type="OrthoDB" id="8446997at2759"/>
<feature type="chain" id="PRO_5026849064" evidence="1">
    <location>
        <begin position="23"/>
        <end position="487"/>
    </location>
</feature>
<organism evidence="2 3">
    <name type="scientific">Chanos chanos</name>
    <name type="common">Milkfish</name>
    <name type="synonym">Mugil chanos</name>
    <dbReference type="NCBI Taxonomy" id="29144"/>
    <lineage>
        <taxon>Eukaryota</taxon>
        <taxon>Metazoa</taxon>
        <taxon>Chordata</taxon>
        <taxon>Craniata</taxon>
        <taxon>Vertebrata</taxon>
        <taxon>Euteleostomi</taxon>
        <taxon>Actinopterygii</taxon>
        <taxon>Neopterygii</taxon>
        <taxon>Teleostei</taxon>
        <taxon>Ostariophysi</taxon>
        <taxon>Gonorynchiformes</taxon>
        <taxon>Chanidae</taxon>
        <taxon>Chanos</taxon>
    </lineage>
</organism>
<dbReference type="Proteomes" id="UP000504632">
    <property type="component" value="Chromosome 3"/>
</dbReference>
<dbReference type="AlphaFoldDB" id="A0A6J2V143"/>
<feature type="signal peptide" evidence="1">
    <location>
        <begin position="1"/>
        <end position="22"/>
    </location>
</feature>
<dbReference type="FunCoup" id="A0A6J2V143">
    <property type="interactions" value="1"/>
</dbReference>
<dbReference type="GeneID" id="115808654"/>
<dbReference type="RefSeq" id="XP_030625959.1">
    <property type="nucleotide sequence ID" value="XM_030770099.1"/>
</dbReference>
<dbReference type="InParanoid" id="A0A6J2V143"/>
<gene>
    <name evidence="3" type="primary">LOC115808654</name>
</gene>
<evidence type="ECO:0000313" key="3">
    <source>
        <dbReference type="RefSeq" id="XP_030625959.1"/>
    </source>
</evidence>
<reference evidence="3" key="1">
    <citation type="submission" date="2025-08" db="UniProtKB">
        <authorList>
            <consortium name="RefSeq"/>
        </authorList>
    </citation>
    <scope>IDENTIFICATION</scope>
</reference>
<sequence>MRLEMKFLHCFLLCLIHTSATSFTLNGINDLENIKFGKRLPRHGLMLLHWFANNAYYDQQVGFQLNFNPLQEDYGFQIYNNYERVLPVLRDTSEFRYYIGGNLNLLRARTQFPSYVTQSFKKDSHTANIDRIIIKVSDDSPTIAEEVYITQYHERKNYGTTYDPNSTFRIGNTLLTQIRILNEPLEMSDSGELLSNMSSHSRKSPDDPRLNLTTEEFKKLKERHEIALTIFANEGLLWFLALADYDLQYTYMLFMQSWKCSHCFRRTQEDAVTRCDMNNKVQLEVKTTDNGYAKMTWSNIPKNIIDMDGYLYLLKPEEVIYWYKLSEETSGSKDTDIALNPGLRVALMLPRSAPSYSTRDVVWLGPEFDEANGRIPTPVLGQDASLQLYTKDGYACVRLYIKKSFDKWKDEFSQSWVGLYSSDYKRADEYEYYKYVVKFKKSSDSNVNSKYNTYKYETGMTMKPGVQARFFMDSGHNDLKAYTEPWN</sequence>
<keyword evidence="2" id="KW-1185">Reference proteome</keyword>
<dbReference type="PANTHER" id="PTHR38706">
    <property type="entry name" value="SI:CH211-198C19.1-RELATED"/>
    <property type="match status" value="1"/>
</dbReference>
<name>A0A6J2V143_CHACN</name>
<evidence type="ECO:0000256" key="1">
    <source>
        <dbReference type="SAM" id="SignalP"/>
    </source>
</evidence>
<accession>A0A6J2V143</accession>
<protein>
    <submittedName>
        <fullName evidence="3">Uncharacterized protein LOC115808654</fullName>
    </submittedName>
</protein>